<evidence type="ECO:0000256" key="3">
    <source>
        <dbReference type="ARBA" id="ARBA00022553"/>
    </source>
</evidence>
<keyword evidence="10 12" id="KW-1133">Transmembrane helix</keyword>
<evidence type="ECO:0000256" key="6">
    <source>
        <dbReference type="ARBA" id="ARBA00022741"/>
    </source>
</evidence>
<gene>
    <name evidence="14" type="ORF">ASJ81_12375</name>
</gene>
<dbReference type="SFLD" id="SFLDS00003">
    <property type="entry name" value="Haloacid_Dehalogenase"/>
    <property type="match status" value="1"/>
</dbReference>
<evidence type="ECO:0000256" key="11">
    <source>
        <dbReference type="ARBA" id="ARBA00023136"/>
    </source>
</evidence>
<dbReference type="PROSITE" id="PS00154">
    <property type="entry name" value="ATPASE_E1_E2"/>
    <property type="match status" value="1"/>
</dbReference>
<feature type="transmembrane region" description="Helical" evidence="12">
    <location>
        <begin position="706"/>
        <end position="725"/>
    </location>
</feature>
<keyword evidence="8" id="KW-0460">Magnesium</keyword>
<keyword evidence="6" id="KW-0547">Nucleotide-binding</keyword>
<dbReference type="FunFam" id="3.40.50.1000:FF:000211">
    <property type="entry name" value="Plasma membrane ATPase"/>
    <property type="match status" value="1"/>
</dbReference>
<keyword evidence="4 12" id="KW-0812">Transmembrane</keyword>
<evidence type="ECO:0000256" key="7">
    <source>
        <dbReference type="ARBA" id="ARBA00022840"/>
    </source>
</evidence>
<name>A0A2A2HNE6_9EURY</name>
<dbReference type="InterPro" id="IPR001757">
    <property type="entry name" value="P_typ_ATPase"/>
</dbReference>
<dbReference type="NCBIfam" id="TIGR01494">
    <property type="entry name" value="ATPase_P-type"/>
    <property type="match status" value="3"/>
</dbReference>
<dbReference type="InterPro" id="IPR004014">
    <property type="entry name" value="ATPase_P-typ_cation-transptr_N"/>
</dbReference>
<dbReference type="AlphaFoldDB" id="A0A2A2HNE6"/>
<dbReference type="InterPro" id="IPR008250">
    <property type="entry name" value="ATPase_P-typ_transduc_dom_A_sf"/>
</dbReference>
<dbReference type="FunFam" id="2.70.150.10:FF:000042">
    <property type="entry name" value="Plasma membrane ATPase"/>
    <property type="match status" value="1"/>
</dbReference>
<dbReference type="InterPro" id="IPR023298">
    <property type="entry name" value="ATPase_P-typ_TM_dom_sf"/>
</dbReference>
<dbReference type="GO" id="GO:0120029">
    <property type="term" value="P:proton export across plasma membrane"/>
    <property type="evidence" value="ECO:0007669"/>
    <property type="project" value="InterPro"/>
</dbReference>
<dbReference type="Gene3D" id="1.20.1110.10">
    <property type="entry name" value="Calcium-transporting ATPase, transmembrane domain"/>
    <property type="match status" value="1"/>
</dbReference>
<feature type="transmembrane region" description="Helical" evidence="12">
    <location>
        <begin position="74"/>
        <end position="90"/>
    </location>
</feature>
<accession>A0A2A2HNE6</accession>
<dbReference type="SMART" id="SM00831">
    <property type="entry name" value="Cation_ATPase_N"/>
    <property type="match status" value="1"/>
</dbReference>
<dbReference type="SFLD" id="SFLDF00027">
    <property type="entry name" value="p-type_atpase"/>
    <property type="match status" value="1"/>
</dbReference>
<dbReference type="GO" id="GO:0008553">
    <property type="term" value="F:P-type proton-exporting transporter activity"/>
    <property type="evidence" value="ECO:0007669"/>
    <property type="project" value="InterPro"/>
</dbReference>
<keyword evidence="3" id="KW-0597">Phosphoprotein</keyword>
<evidence type="ECO:0000256" key="5">
    <source>
        <dbReference type="ARBA" id="ARBA00022723"/>
    </source>
</evidence>
<dbReference type="Pfam" id="PF00122">
    <property type="entry name" value="E1-E2_ATPase"/>
    <property type="match status" value="1"/>
</dbReference>
<feature type="transmembrane region" description="Helical" evidence="12">
    <location>
        <begin position="253"/>
        <end position="275"/>
    </location>
</feature>
<dbReference type="InterPro" id="IPR023214">
    <property type="entry name" value="HAD_sf"/>
</dbReference>
<keyword evidence="9" id="KW-1278">Translocase</keyword>
<dbReference type="Gene3D" id="3.40.1110.10">
    <property type="entry name" value="Calcium-transporting ATPase, cytoplasmic domain N"/>
    <property type="match status" value="1"/>
</dbReference>
<feature type="transmembrane region" description="Helical" evidence="12">
    <location>
        <begin position="50"/>
        <end position="68"/>
    </location>
</feature>
<comment type="caution">
    <text evidence="14">The sequence shown here is derived from an EMBL/GenBank/DDBJ whole genome shotgun (WGS) entry which is preliminary data.</text>
</comment>
<dbReference type="Pfam" id="PF00690">
    <property type="entry name" value="Cation_ATPase_N"/>
    <property type="match status" value="1"/>
</dbReference>
<dbReference type="SUPFAM" id="SSF81653">
    <property type="entry name" value="Calcium ATPase, transduction domain A"/>
    <property type="match status" value="1"/>
</dbReference>
<evidence type="ECO:0000256" key="12">
    <source>
        <dbReference type="SAM" id="Phobius"/>
    </source>
</evidence>
<feature type="transmembrane region" description="Helical" evidence="12">
    <location>
        <begin position="603"/>
        <end position="623"/>
    </location>
</feature>
<dbReference type="Gene3D" id="3.40.50.1000">
    <property type="entry name" value="HAD superfamily/HAD-like"/>
    <property type="match status" value="1"/>
</dbReference>
<feature type="transmembrane region" description="Helical" evidence="12">
    <location>
        <begin position="765"/>
        <end position="784"/>
    </location>
</feature>
<feature type="transmembrane region" description="Helical" evidence="12">
    <location>
        <begin position="674"/>
        <end position="694"/>
    </location>
</feature>
<dbReference type="EMBL" id="LMVP01000543">
    <property type="protein sequence ID" value="PAV10796.1"/>
    <property type="molecule type" value="Genomic_DNA"/>
</dbReference>
<dbReference type="GO" id="GO:0016887">
    <property type="term" value="F:ATP hydrolysis activity"/>
    <property type="evidence" value="ECO:0007669"/>
    <property type="project" value="InterPro"/>
</dbReference>
<sequence>MDWKQVAERLSVDTKTGLSEEEAQKRTSKFGFNEIPEKKESPIIKFFKKFWGLTAWMLELTILVSFILGKYLDLYIIGALLLFNSILSFLQEEKASSVISSLKKNLQVEARVLRDGKWKTVPARELVPGDIVRGRAGDFVAADLKVVTGKLEADQSALTGESMAVEKKENSVLYSGSIIKEGEANSIVLATGKKTYFGRTAQLVQIARPKLHMEEVISKVVTWLLAIVILLLGMTILAQVVRGGSLLEILPLTLILLVTAVPVALPAMFTLSMALGSIELAKQGVLVTRLTASEDVATMDTLCADKTGTITINRLTITNISPANGFAEEDVILYGALASQEANMDPIDLAFLTFGRDKKLLSQEYVQKEFYPFNPETKRTEAVVQRNNNSFRVMKGAVRKIAELCGLKNEEIDRLEGSMGKLAGKGYRTLAVAISENTEKPRLVGLVAMYDTLRPDSIKLIQELKSLGISIKMLTGDALPIAKEIANKVGIGENIVKAPDLKKYAKENLTKASEIAEKSDGFAEIYPEDKYIIVKSLQSKNHIVGMTGDGVNDAPALKQAEVGIAVSSATDVAKGSASVVLTSEGLSSIVDLIKTGRMIYQRIISWILNKIIKTFTIVVFVTLSFMFTGFFVVTAFDMVLLLFLTDFVTLSLATDKVRWSHKPNTWNIKGLVEVAVALGIITLIEHFGLLYIGLKYFGLQSSIPELNTFAFEMLFFSGTFTMFIVRERGHFWKSAPSRTLLLAIILDIIFVMVIFTVGIPGLASLPLYYTLSIMAYYFIVTLLVNDSMKCLLIKYTEIAW</sequence>
<dbReference type="PRINTS" id="PR00120">
    <property type="entry name" value="HATPASE"/>
</dbReference>
<dbReference type="Proteomes" id="UP000218164">
    <property type="component" value="Unassembled WGS sequence"/>
</dbReference>
<dbReference type="InterPro" id="IPR059000">
    <property type="entry name" value="ATPase_P-type_domA"/>
</dbReference>
<proteinExistence type="inferred from homology"/>
<dbReference type="GO" id="GO:0016020">
    <property type="term" value="C:membrane"/>
    <property type="evidence" value="ECO:0007669"/>
    <property type="project" value="UniProtKB-SubCell"/>
</dbReference>
<evidence type="ECO:0000256" key="1">
    <source>
        <dbReference type="ARBA" id="ARBA00004141"/>
    </source>
</evidence>
<reference evidence="14 15" key="1">
    <citation type="journal article" date="2017" name="BMC Genomics">
        <title>Genomic analysis of methanogenic archaea reveals a shift towards energy conservation.</title>
        <authorList>
            <person name="Gilmore S.P."/>
            <person name="Henske J.K."/>
            <person name="Sexton J.A."/>
            <person name="Solomon K.V."/>
            <person name="Seppala S."/>
            <person name="Yoo J.I."/>
            <person name="Huyett L.M."/>
            <person name="Pressman A."/>
            <person name="Cogan J.Z."/>
            <person name="Kivenson V."/>
            <person name="Peng X."/>
            <person name="Tan Y."/>
            <person name="Valentine D.L."/>
            <person name="O'Malley M.A."/>
        </authorList>
    </citation>
    <scope>NUCLEOTIDE SEQUENCE [LARGE SCALE GENOMIC DNA]</scope>
    <source>
        <strain evidence="14 15">MC-15</strain>
    </source>
</reference>
<dbReference type="SUPFAM" id="SSF56784">
    <property type="entry name" value="HAD-like"/>
    <property type="match status" value="1"/>
</dbReference>
<dbReference type="InterPro" id="IPR006534">
    <property type="entry name" value="P-type_ATPase_IIIA"/>
</dbReference>
<dbReference type="Gene3D" id="2.70.150.10">
    <property type="entry name" value="Calcium-transporting ATPase, cytoplasmic transduction domain A"/>
    <property type="match status" value="1"/>
</dbReference>
<dbReference type="InterPro" id="IPR023299">
    <property type="entry name" value="ATPase_P-typ_cyto_dom_N"/>
</dbReference>
<evidence type="ECO:0000313" key="15">
    <source>
        <dbReference type="Proteomes" id="UP000218164"/>
    </source>
</evidence>
<evidence type="ECO:0000256" key="4">
    <source>
        <dbReference type="ARBA" id="ARBA00022692"/>
    </source>
</evidence>
<feature type="transmembrane region" description="Helical" evidence="12">
    <location>
        <begin position="737"/>
        <end position="759"/>
    </location>
</feature>
<evidence type="ECO:0000256" key="2">
    <source>
        <dbReference type="ARBA" id="ARBA00008804"/>
    </source>
</evidence>
<dbReference type="PANTHER" id="PTHR42861">
    <property type="entry name" value="CALCIUM-TRANSPORTING ATPASE"/>
    <property type="match status" value="1"/>
</dbReference>
<evidence type="ECO:0000256" key="8">
    <source>
        <dbReference type="ARBA" id="ARBA00022842"/>
    </source>
</evidence>
<keyword evidence="15" id="KW-1185">Reference proteome</keyword>
<evidence type="ECO:0000259" key="13">
    <source>
        <dbReference type="SMART" id="SM00831"/>
    </source>
</evidence>
<dbReference type="SUPFAM" id="SSF81660">
    <property type="entry name" value="Metal cation-transporting ATPase, ATP-binding domain N"/>
    <property type="match status" value="1"/>
</dbReference>
<protein>
    <recommendedName>
        <fullName evidence="13">Cation-transporting P-type ATPase N-terminal domain-containing protein</fullName>
    </recommendedName>
</protein>
<dbReference type="InterPro" id="IPR044492">
    <property type="entry name" value="P_typ_ATPase_HD_dom"/>
</dbReference>
<dbReference type="PRINTS" id="PR00119">
    <property type="entry name" value="CATATPASE"/>
</dbReference>
<comment type="similarity">
    <text evidence="2">Belongs to the cation transport ATPase (P-type) (TC 3.A.3) family. Type IIIA subfamily.</text>
</comment>
<keyword evidence="5" id="KW-0479">Metal-binding</keyword>
<evidence type="ECO:0000313" key="14">
    <source>
        <dbReference type="EMBL" id="PAV10796.1"/>
    </source>
</evidence>
<feature type="transmembrane region" description="Helical" evidence="12">
    <location>
        <begin position="220"/>
        <end position="241"/>
    </location>
</feature>
<dbReference type="NCBIfam" id="TIGR01647">
    <property type="entry name" value="ATPase-IIIA_H"/>
    <property type="match status" value="1"/>
</dbReference>
<evidence type="ECO:0000256" key="9">
    <source>
        <dbReference type="ARBA" id="ARBA00022967"/>
    </source>
</evidence>
<feature type="transmembrane region" description="Helical" evidence="12">
    <location>
        <begin position="629"/>
        <end position="653"/>
    </location>
</feature>
<dbReference type="Pfam" id="PF00702">
    <property type="entry name" value="Hydrolase"/>
    <property type="match status" value="1"/>
</dbReference>
<feature type="domain" description="Cation-transporting P-type ATPase N-terminal" evidence="13">
    <location>
        <begin position="2"/>
        <end position="70"/>
    </location>
</feature>
<comment type="subcellular location">
    <subcellularLocation>
        <location evidence="1">Membrane</location>
        <topology evidence="1">Multi-pass membrane protein</topology>
    </subcellularLocation>
</comment>
<dbReference type="SFLD" id="SFLDG00002">
    <property type="entry name" value="C1.7:_P-type_atpase_like"/>
    <property type="match status" value="1"/>
</dbReference>
<dbReference type="InterPro" id="IPR018303">
    <property type="entry name" value="ATPase_P-typ_P_site"/>
</dbReference>
<keyword evidence="7" id="KW-0067">ATP-binding</keyword>
<evidence type="ECO:0000256" key="10">
    <source>
        <dbReference type="ARBA" id="ARBA00022989"/>
    </source>
</evidence>
<dbReference type="GO" id="GO:0005524">
    <property type="term" value="F:ATP binding"/>
    <property type="evidence" value="ECO:0007669"/>
    <property type="project" value="UniProtKB-KW"/>
</dbReference>
<dbReference type="GO" id="GO:0046872">
    <property type="term" value="F:metal ion binding"/>
    <property type="evidence" value="ECO:0007669"/>
    <property type="project" value="UniProtKB-KW"/>
</dbReference>
<dbReference type="InterPro" id="IPR036412">
    <property type="entry name" value="HAD-like_sf"/>
</dbReference>
<dbReference type="SUPFAM" id="SSF81665">
    <property type="entry name" value="Calcium ATPase, transmembrane domain M"/>
    <property type="match status" value="1"/>
</dbReference>
<organism evidence="14 15">
    <name type="scientific">Methanosarcina spelaei</name>
    <dbReference type="NCBI Taxonomy" id="1036679"/>
    <lineage>
        <taxon>Archaea</taxon>
        <taxon>Methanobacteriati</taxon>
        <taxon>Methanobacteriota</taxon>
        <taxon>Stenosarchaea group</taxon>
        <taxon>Methanomicrobia</taxon>
        <taxon>Methanosarcinales</taxon>
        <taxon>Methanosarcinaceae</taxon>
        <taxon>Methanosarcina</taxon>
    </lineage>
</organism>
<keyword evidence="11 12" id="KW-0472">Membrane</keyword>